<dbReference type="InterPro" id="IPR036388">
    <property type="entry name" value="WH-like_DNA-bd_sf"/>
</dbReference>
<organism evidence="1 2">
    <name type="scientific">Blastopirellula sediminis</name>
    <dbReference type="NCBI Taxonomy" id="2894196"/>
    <lineage>
        <taxon>Bacteria</taxon>
        <taxon>Pseudomonadati</taxon>
        <taxon>Planctomycetota</taxon>
        <taxon>Planctomycetia</taxon>
        <taxon>Pirellulales</taxon>
        <taxon>Pirellulaceae</taxon>
        <taxon>Blastopirellula</taxon>
    </lineage>
</organism>
<name>A0A9X1MQC5_9BACT</name>
<dbReference type="SUPFAM" id="SSF46785">
    <property type="entry name" value="Winged helix' DNA-binding domain"/>
    <property type="match status" value="1"/>
</dbReference>
<dbReference type="Proteomes" id="UP001139103">
    <property type="component" value="Unassembled WGS sequence"/>
</dbReference>
<evidence type="ECO:0000313" key="1">
    <source>
        <dbReference type="EMBL" id="MCC9630966.1"/>
    </source>
</evidence>
<proteinExistence type="predicted"/>
<reference evidence="1" key="1">
    <citation type="submission" date="2021-11" db="EMBL/GenBank/DDBJ databases">
        <title>Genome sequence.</title>
        <authorList>
            <person name="Sun Q."/>
        </authorList>
    </citation>
    <scope>NUCLEOTIDE SEQUENCE</scope>
    <source>
        <strain evidence="1">JC732</strain>
    </source>
</reference>
<keyword evidence="2" id="KW-1185">Reference proteome</keyword>
<accession>A0A9X1MQC5</accession>
<evidence type="ECO:0000313" key="2">
    <source>
        <dbReference type="Proteomes" id="UP001139103"/>
    </source>
</evidence>
<dbReference type="Gene3D" id="2.30.130.30">
    <property type="entry name" value="Hypothetical protein"/>
    <property type="match status" value="1"/>
</dbReference>
<dbReference type="EMBL" id="JAJKFT010000010">
    <property type="protein sequence ID" value="MCC9630966.1"/>
    <property type="molecule type" value="Genomic_DNA"/>
</dbReference>
<dbReference type="InterPro" id="IPR036390">
    <property type="entry name" value="WH_DNA-bd_sf"/>
</dbReference>
<evidence type="ECO:0008006" key="3">
    <source>
        <dbReference type="Google" id="ProtNLM"/>
    </source>
</evidence>
<dbReference type="RefSeq" id="WP_230222537.1">
    <property type="nucleotide sequence ID" value="NZ_JAJKFT010000010.1"/>
</dbReference>
<comment type="caution">
    <text evidence="1">The sequence shown here is derived from an EMBL/GenBank/DDBJ whole genome shotgun (WGS) entry which is preliminary data.</text>
</comment>
<sequence length="198" mass="22315">MLFKQSILEMIADGRVTYAFRRWKRPTVKAGGTLTTSIGVLAIEEVKPVEPEQISGRHAVAAGFDSLAQLKANLATQRDAPLYRIRFRLAGEDPRIALRREDDLSADDLTLLLKKLERYDAASKHGAWTERVLEMIDQNPNTKAGDLAEQLRVEKEWLKTNIRKLKQLGLTESLSPGYQISPRGAALLDHLKRQEQEA</sequence>
<dbReference type="AlphaFoldDB" id="A0A9X1MQC5"/>
<dbReference type="Gene3D" id="1.10.10.10">
    <property type="entry name" value="Winged helix-like DNA-binding domain superfamily/Winged helix DNA-binding domain"/>
    <property type="match status" value="1"/>
</dbReference>
<gene>
    <name evidence="1" type="ORF">LOC68_21460</name>
</gene>
<protein>
    <recommendedName>
        <fullName evidence="3">ASCH domain-containing protein</fullName>
    </recommendedName>
</protein>